<dbReference type="GO" id="GO:0015171">
    <property type="term" value="F:amino acid transmembrane transporter activity"/>
    <property type="evidence" value="ECO:0007669"/>
    <property type="project" value="TreeGrafter"/>
</dbReference>
<dbReference type="PANTHER" id="PTHR30086:SF20">
    <property type="entry name" value="ARGININE EXPORTER PROTEIN ARGO-RELATED"/>
    <property type="match status" value="1"/>
</dbReference>
<keyword evidence="2" id="KW-1003">Cell membrane</keyword>
<dbReference type="Proteomes" id="UP000243847">
    <property type="component" value="Chromosome sequence1"/>
</dbReference>
<organism evidence="7 8">
    <name type="scientific">Aurantimicrobium minutum</name>
    <dbReference type="NCBI Taxonomy" id="708131"/>
    <lineage>
        <taxon>Bacteria</taxon>
        <taxon>Bacillati</taxon>
        <taxon>Actinomycetota</taxon>
        <taxon>Actinomycetes</taxon>
        <taxon>Micrococcales</taxon>
        <taxon>Microbacteriaceae</taxon>
        <taxon>Aurantimicrobium</taxon>
    </lineage>
</organism>
<dbReference type="GO" id="GO:0005886">
    <property type="term" value="C:plasma membrane"/>
    <property type="evidence" value="ECO:0007669"/>
    <property type="project" value="UniProtKB-SubCell"/>
</dbReference>
<dbReference type="PANTHER" id="PTHR30086">
    <property type="entry name" value="ARGININE EXPORTER PROTEIN ARGO"/>
    <property type="match status" value="1"/>
</dbReference>
<proteinExistence type="predicted"/>
<keyword evidence="5 6" id="KW-0472">Membrane</keyword>
<name>A0A173LYB4_9MICO</name>
<dbReference type="AlphaFoldDB" id="A0A173LYB4"/>
<dbReference type="OrthoDB" id="3175972at2"/>
<keyword evidence="4 6" id="KW-1133">Transmembrane helix</keyword>
<dbReference type="PIRSF" id="PIRSF006324">
    <property type="entry name" value="LeuE"/>
    <property type="match status" value="1"/>
</dbReference>
<feature type="transmembrane region" description="Helical" evidence="6">
    <location>
        <begin position="152"/>
        <end position="175"/>
    </location>
</feature>
<dbReference type="GeneID" id="80452513"/>
<evidence type="ECO:0000256" key="4">
    <source>
        <dbReference type="ARBA" id="ARBA00022989"/>
    </source>
</evidence>
<evidence type="ECO:0000313" key="7">
    <source>
        <dbReference type="EMBL" id="BAU99863.1"/>
    </source>
</evidence>
<sequence>MPPIENLIAFSIAALVIILIPGPSVMFAVGRSLALGKGAGVLTVVGNAIGTSVWLIAVVLGLGAIVASSEFLFYGIKYLGAAYLAYLGIQAFRHRKDHGFDIDASGPQQSKLKTLREGFLVGISNPKTMVFFTAVLPGFVDVKQGNVMLQLLILGLIFEIIGVLSDSMYAIGAGLARDWFAKDPKRLAIVQGTGGILIIGLAIWVAFFDTL</sequence>
<evidence type="ECO:0000256" key="2">
    <source>
        <dbReference type="ARBA" id="ARBA00022475"/>
    </source>
</evidence>
<accession>A0A173LYB4</accession>
<dbReference type="RefSeq" id="WP_096382769.1">
    <property type="nucleotide sequence ID" value="NZ_AP017457.1"/>
</dbReference>
<evidence type="ECO:0000256" key="5">
    <source>
        <dbReference type="ARBA" id="ARBA00023136"/>
    </source>
</evidence>
<gene>
    <name evidence="7" type="ORF">AUMI_113210</name>
</gene>
<dbReference type="EMBL" id="AP017457">
    <property type="protein sequence ID" value="BAU99863.1"/>
    <property type="molecule type" value="Genomic_DNA"/>
</dbReference>
<feature type="transmembrane region" description="Helical" evidence="6">
    <location>
        <begin position="119"/>
        <end position="140"/>
    </location>
</feature>
<feature type="transmembrane region" description="Helical" evidence="6">
    <location>
        <begin position="187"/>
        <end position="207"/>
    </location>
</feature>
<feature type="transmembrane region" description="Helical" evidence="6">
    <location>
        <begin position="6"/>
        <end position="29"/>
    </location>
</feature>
<comment type="subcellular location">
    <subcellularLocation>
        <location evidence="1">Cell membrane</location>
        <topology evidence="1">Multi-pass membrane protein</topology>
    </subcellularLocation>
</comment>
<evidence type="ECO:0000256" key="6">
    <source>
        <dbReference type="SAM" id="Phobius"/>
    </source>
</evidence>
<feature type="transmembrane region" description="Helical" evidence="6">
    <location>
        <begin position="71"/>
        <end position="89"/>
    </location>
</feature>
<dbReference type="Pfam" id="PF01810">
    <property type="entry name" value="LysE"/>
    <property type="match status" value="1"/>
</dbReference>
<reference evidence="7 8" key="1">
    <citation type="journal article" date="2016" name="Genome Announc.">
        <title>Complete Genome Sequence of Aurantimicrobium minutum Type Strain KNCT, a Planktonic Ultramicrobacterium Isolated from River Water.</title>
        <authorList>
            <person name="Nakai R."/>
            <person name="Fujisawa T."/>
            <person name="Nakamura Y."/>
            <person name="Nishide H."/>
            <person name="Uchiyama I."/>
            <person name="Baba T."/>
            <person name="Toyoda A."/>
            <person name="Fujiyama A."/>
            <person name="Naganuma T."/>
            <person name="Niki H."/>
        </authorList>
    </citation>
    <scope>NUCLEOTIDE SEQUENCE [LARGE SCALE GENOMIC DNA]</scope>
    <source>
        <strain evidence="7 8">KNC</strain>
    </source>
</reference>
<evidence type="ECO:0000256" key="1">
    <source>
        <dbReference type="ARBA" id="ARBA00004651"/>
    </source>
</evidence>
<protein>
    <submittedName>
        <fullName evidence="7">Threonine efflux protein</fullName>
    </submittedName>
</protein>
<keyword evidence="3 6" id="KW-0812">Transmembrane</keyword>
<dbReference type="InterPro" id="IPR001123">
    <property type="entry name" value="LeuE-type"/>
</dbReference>
<evidence type="ECO:0000256" key="3">
    <source>
        <dbReference type="ARBA" id="ARBA00022692"/>
    </source>
</evidence>
<feature type="transmembrane region" description="Helical" evidence="6">
    <location>
        <begin position="41"/>
        <end position="65"/>
    </location>
</feature>
<dbReference type="KEGG" id="amin:AUMI_113210"/>
<evidence type="ECO:0000313" key="8">
    <source>
        <dbReference type="Proteomes" id="UP000243847"/>
    </source>
</evidence>